<dbReference type="InterPro" id="IPR045428">
    <property type="entry name" value="EACC1"/>
</dbReference>
<evidence type="ECO:0000313" key="2">
    <source>
        <dbReference type="Proteomes" id="UP001597368"/>
    </source>
</evidence>
<gene>
    <name evidence="1" type="ORF">ACFSKW_51400</name>
</gene>
<proteinExistence type="predicted"/>
<keyword evidence="2" id="KW-1185">Reference proteome</keyword>
<accession>A0ABW4TCZ6</accession>
<dbReference type="Pfam" id="PF19953">
    <property type="entry name" value="EACC1"/>
    <property type="match status" value="1"/>
</dbReference>
<reference evidence="2" key="1">
    <citation type="journal article" date="2019" name="Int. J. Syst. Evol. Microbiol.">
        <title>The Global Catalogue of Microorganisms (GCM) 10K type strain sequencing project: providing services to taxonomists for standard genome sequencing and annotation.</title>
        <authorList>
            <consortium name="The Broad Institute Genomics Platform"/>
            <consortium name="The Broad Institute Genome Sequencing Center for Infectious Disease"/>
            <person name="Wu L."/>
            <person name="Ma J."/>
        </authorList>
    </citation>
    <scope>NUCLEOTIDE SEQUENCE [LARGE SCALE GENOMIC DNA]</scope>
    <source>
        <strain evidence="2">ICMP 6774ER</strain>
    </source>
</reference>
<protein>
    <submittedName>
        <fullName evidence="1">Uncharacterized protein</fullName>
    </submittedName>
</protein>
<dbReference type="Proteomes" id="UP001597368">
    <property type="component" value="Unassembled WGS sequence"/>
</dbReference>
<dbReference type="EMBL" id="JBHUFV010000098">
    <property type="protein sequence ID" value="MFD1939893.1"/>
    <property type="molecule type" value="Genomic_DNA"/>
</dbReference>
<name>A0ABW4TCZ6_9ACTN</name>
<sequence>MDQVVIAVQSEDSAADLRSLLAWLSREDELRGRVRLRQEQVAERMGGATDAVVIALTSGGTLTVVARAVQTWLVQRKADITVKTDGTIEGKRISAKDMAELIQLVRPAGPPDDEPS</sequence>
<evidence type="ECO:0000313" key="1">
    <source>
        <dbReference type="EMBL" id="MFD1939893.1"/>
    </source>
</evidence>
<dbReference type="RefSeq" id="WP_379582591.1">
    <property type="nucleotide sequence ID" value="NZ_JBHUFV010000098.1"/>
</dbReference>
<organism evidence="1 2">
    <name type="scientific">Nonomuraea mangrovi</name>
    <dbReference type="NCBI Taxonomy" id="2316207"/>
    <lineage>
        <taxon>Bacteria</taxon>
        <taxon>Bacillati</taxon>
        <taxon>Actinomycetota</taxon>
        <taxon>Actinomycetes</taxon>
        <taxon>Streptosporangiales</taxon>
        <taxon>Streptosporangiaceae</taxon>
        <taxon>Nonomuraea</taxon>
    </lineage>
</organism>
<comment type="caution">
    <text evidence="1">The sequence shown here is derived from an EMBL/GenBank/DDBJ whole genome shotgun (WGS) entry which is preliminary data.</text>
</comment>